<evidence type="ECO:0000313" key="1">
    <source>
        <dbReference type="EMBL" id="GIX82601.1"/>
    </source>
</evidence>
<evidence type="ECO:0000313" key="2">
    <source>
        <dbReference type="Proteomes" id="UP001054945"/>
    </source>
</evidence>
<gene>
    <name evidence="1" type="ORF">CEXT_730471</name>
</gene>
<protein>
    <submittedName>
        <fullName evidence="1">Uncharacterized protein</fullName>
    </submittedName>
</protein>
<name>A0AAV4NFX0_CAEEX</name>
<dbReference type="EMBL" id="BPLR01020792">
    <property type="protein sequence ID" value="GIX82601.1"/>
    <property type="molecule type" value="Genomic_DNA"/>
</dbReference>
<keyword evidence="2" id="KW-1185">Reference proteome</keyword>
<proteinExistence type="predicted"/>
<reference evidence="1 2" key="1">
    <citation type="submission" date="2021-06" db="EMBL/GenBank/DDBJ databases">
        <title>Caerostris extrusa draft genome.</title>
        <authorList>
            <person name="Kono N."/>
            <person name="Arakawa K."/>
        </authorList>
    </citation>
    <scope>NUCLEOTIDE SEQUENCE [LARGE SCALE GENOMIC DNA]</scope>
</reference>
<accession>A0AAV4NFX0</accession>
<dbReference type="Proteomes" id="UP001054945">
    <property type="component" value="Unassembled WGS sequence"/>
</dbReference>
<organism evidence="1 2">
    <name type="scientific">Caerostris extrusa</name>
    <name type="common">Bark spider</name>
    <name type="synonym">Caerostris bankana</name>
    <dbReference type="NCBI Taxonomy" id="172846"/>
    <lineage>
        <taxon>Eukaryota</taxon>
        <taxon>Metazoa</taxon>
        <taxon>Ecdysozoa</taxon>
        <taxon>Arthropoda</taxon>
        <taxon>Chelicerata</taxon>
        <taxon>Arachnida</taxon>
        <taxon>Araneae</taxon>
        <taxon>Araneomorphae</taxon>
        <taxon>Entelegynae</taxon>
        <taxon>Araneoidea</taxon>
        <taxon>Araneidae</taxon>
        <taxon>Caerostris</taxon>
    </lineage>
</organism>
<sequence length="76" mass="8203">MKSSERDGGKGGEIPGVLLRDVLGESLDFFILPLSFVSTRNFSRCVSRFLRKSQFPLEAPSSATLKGPDIGFLLGG</sequence>
<dbReference type="AlphaFoldDB" id="A0AAV4NFX0"/>
<comment type="caution">
    <text evidence="1">The sequence shown here is derived from an EMBL/GenBank/DDBJ whole genome shotgun (WGS) entry which is preliminary data.</text>
</comment>